<organism evidence="2 3">
    <name type="scientific">Actinoplanes couchii</name>
    <dbReference type="NCBI Taxonomy" id="403638"/>
    <lineage>
        <taxon>Bacteria</taxon>
        <taxon>Bacillati</taxon>
        <taxon>Actinomycetota</taxon>
        <taxon>Actinomycetes</taxon>
        <taxon>Micromonosporales</taxon>
        <taxon>Micromonosporaceae</taxon>
        <taxon>Actinoplanes</taxon>
    </lineage>
</organism>
<dbReference type="Proteomes" id="UP000612282">
    <property type="component" value="Unassembled WGS sequence"/>
</dbReference>
<feature type="domain" description="NAD(P)-binding" evidence="1">
    <location>
        <begin position="8"/>
        <end position="187"/>
    </location>
</feature>
<dbReference type="Pfam" id="PF13460">
    <property type="entry name" value="NAD_binding_10"/>
    <property type="match status" value="1"/>
</dbReference>
<gene>
    <name evidence="2" type="ORF">Aco03nite_029780</name>
</gene>
<evidence type="ECO:0000313" key="2">
    <source>
        <dbReference type="EMBL" id="GID54574.1"/>
    </source>
</evidence>
<dbReference type="PANTHER" id="PTHR43355">
    <property type="entry name" value="FLAVIN REDUCTASE (NADPH)"/>
    <property type="match status" value="1"/>
</dbReference>
<proteinExistence type="predicted"/>
<dbReference type="SUPFAM" id="SSF51735">
    <property type="entry name" value="NAD(P)-binding Rossmann-fold domains"/>
    <property type="match status" value="1"/>
</dbReference>
<dbReference type="EMBL" id="BOMG01000042">
    <property type="protein sequence ID" value="GID54574.1"/>
    <property type="molecule type" value="Genomic_DNA"/>
</dbReference>
<dbReference type="InterPro" id="IPR016040">
    <property type="entry name" value="NAD(P)-bd_dom"/>
</dbReference>
<accession>A0ABQ3X7Y6</accession>
<dbReference type="InterPro" id="IPR051606">
    <property type="entry name" value="Polyketide_Oxido-like"/>
</dbReference>
<reference evidence="2 3" key="1">
    <citation type="submission" date="2021-01" db="EMBL/GenBank/DDBJ databases">
        <title>Whole genome shotgun sequence of Actinoplanes couchii NBRC 106145.</title>
        <authorList>
            <person name="Komaki H."/>
            <person name="Tamura T."/>
        </authorList>
    </citation>
    <scope>NUCLEOTIDE SEQUENCE [LARGE SCALE GENOMIC DNA]</scope>
    <source>
        <strain evidence="2 3">NBRC 106145</strain>
    </source>
</reference>
<name>A0ABQ3X7Y6_9ACTN</name>
<dbReference type="InterPro" id="IPR036291">
    <property type="entry name" value="NAD(P)-bd_dom_sf"/>
</dbReference>
<evidence type="ECO:0000313" key="3">
    <source>
        <dbReference type="Proteomes" id="UP000612282"/>
    </source>
</evidence>
<keyword evidence="3" id="KW-1185">Reference proteome</keyword>
<dbReference type="PANTHER" id="PTHR43355:SF2">
    <property type="entry name" value="FLAVIN REDUCTASE (NADPH)"/>
    <property type="match status" value="1"/>
</dbReference>
<dbReference type="Gene3D" id="3.40.50.720">
    <property type="entry name" value="NAD(P)-binding Rossmann-like Domain"/>
    <property type="match status" value="1"/>
</dbReference>
<evidence type="ECO:0000259" key="1">
    <source>
        <dbReference type="Pfam" id="PF13460"/>
    </source>
</evidence>
<protein>
    <submittedName>
        <fullName evidence="2">Flavin reductase</fullName>
    </submittedName>
</protein>
<sequence length="202" mass="19914">MIRVAVLGATGATGRLMVSAALDRGLAVTALARDPARVPDRPGLTVVAADVGDPASVARAVDGCDVLVSGLGVPKGSPPGTLTLGAAAVVAAAVPRIVWLGALGTGPSGPAAGAVTRALLKVAMSAELPDKVEADTTILAAGGTVLHVGPLVGGKAAAARTVPLEQAPRRLFPSTVSRSTVAAAMVEEAVRNRYPGQVVTLV</sequence>
<comment type="caution">
    <text evidence="2">The sequence shown here is derived from an EMBL/GenBank/DDBJ whole genome shotgun (WGS) entry which is preliminary data.</text>
</comment>